<dbReference type="SMART" id="SM00530">
    <property type="entry name" value="HTH_XRE"/>
    <property type="match status" value="1"/>
</dbReference>
<gene>
    <name evidence="2" type="ORF">OF122_06860</name>
</gene>
<protein>
    <submittedName>
        <fullName evidence="2">Helix-turn-helix transcriptional regulator</fullName>
    </submittedName>
</protein>
<dbReference type="Gene3D" id="1.10.260.40">
    <property type="entry name" value="lambda repressor-like DNA-binding domains"/>
    <property type="match status" value="1"/>
</dbReference>
<dbReference type="CDD" id="cd00093">
    <property type="entry name" value="HTH_XRE"/>
    <property type="match status" value="1"/>
</dbReference>
<dbReference type="InterPro" id="IPR001387">
    <property type="entry name" value="Cro/C1-type_HTH"/>
</dbReference>
<evidence type="ECO:0000313" key="3">
    <source>
        <dbReference type="Proteomes" id="UP001163882"/>
    </source>
</evidence>
<dbReference type="RefSeq" id="WP_264227053.1">
    <property type="nucleotide sequence ID" value="NZ_CP107716.1"/>
</dbReference>
<dbReference type="InterPro" id="IPR029063">
    <property type="entry name" value="SAM-dependent_MTases_sf"/>
</dbReference>
<dbReference type="Proteomes" id="UP001163882">
    <property type="component" value="Chromosome"/>
</dbReference>
<dbReference type="Pfam" id="PF13560">
    <property type="entry name" value="HTH_31"/>
    <property type="match status" value="1"/>
</dbReference>
<feature type="domain" description="HTH cro/C1-type" evidence="1">
    <location>
        <begin position="29"/>
        <end position="59"/>
    </location>
</feature>
<accession>A0ABY6IWA4</accession>
<sequence>MSAAANVVAALGLVWAWPEHLIDHPGAALARLRSEAGVSQREMAKRIGVTHPTILSLEKRFRGSQSTLLSFLRCLGQQGHVRDPSVPRRRLIPKPNTPQRDIVMTPEALAVSIMAQFGGELRGVVLDPCRGNGAFFNTFPSTVEREWCEIAQGRDFFGWTRKVDWLVTNPPFSKMRAFLVHAMEVSDNVVFLAPLSHFTTRARIRDIRSAGFGLKRIITVPTPSDWPASGFQLTVVHLKRGWRGTIEMSDLDASATRWPSADLTDCAGVALVA</sequence>
<organism evidence="2 3">
    <name type="scientific">Pelagibacterium flavum</name>
    <dbReference type="NCBI Taxonomy" id="2984530"/>
    <lineage>
        <taxon>Bacteria</taxon>
        <taxon>Pseudomonadati</taxon>
        <taxon>Pseudomonadota</taxon>
        <taxon>Alphaproteobacteria</taxon>
        <taxon>Hyphomicrobiales</taxon>
        <taxon>Devosiaceae</taxon>
        <taxon>Pelagibacterium</taxon>
    </lineage>
</organism>
<reference evidence="2" key="1">
    <citation type="submission" date="2022-10" db="EMBL/GenBank/DDBJ databases">
        <title>YIM 151497 complete genome.</title>
        <authorList>
            <person name="Chen X."/>
        </authorList>
    </citation>
    <scope>NUCLEOTIDE SEQUENCE</scope>
    <source>
        <strain evidence="2">YIM 151497</strain>
    </source>
</reference>
<evidence type="ECO:0000259" key="1">
    <source>
        <dbReference type="PROSITE" id="PS50943"/>
    </source>
</evidence>
<dbReference type="SUPFAM" id="SSF47413">
    <property type="entry name" value="lambda repressor-like DNA-binding domains"/>
    <property type="match status" value="1"/>
</dbReference>
<evidence type="ECO:0000313" key="2">
    <source>
        <dbReference type="EMBL" id="UYQ73470.1"/>
    </source>
</evidence>
<keyword evidence="3" id="KW-1185">Reference proteome</keyword>
<dbReference type="PROSITE" id="PS50943">
    <property type="entry name" value="HTH_CROC1"/>
    <property type="match status" value="1"/>
</dbReference>
<proteinExistence type="predicted"/>
<dbReference type="InterPro" id="IPR010982">
    <property type="entry name" value="Lambda_DNA-bd_dom_sf"/>
</dbReference>
<dbReference type="SUPFAM" id="SSF53335">
    <property type="entry name" value="S-adenosyl-L-methionine-dependent methyltransferases"/>
    <property type="match status" value="1"/>
</dbReference>
<dbReference type="EMBL" id="CP107716">
    <property type="protein sequence ID" value="UYQ73470.1"/>
    <property type="molecule type" value="Genomic_DNA"/>
</dbReference>
<name>A0ABY6IWA4_9HYPH</name>